<dbReference type="RefSeq" id="WP_099141918.1">
    <property type="nucleotide sequence ID" value="NZ_CAWNOR010000013.1"/>
</dbReference>
<name>A0A2D0LD16_9GAMM</name>
<keyword evidence="2" id="KW-1185">Reference proteome</keyword>
<accession>A0A2D0LD16</accession>
<sequence length="379" mass="44681">MNKNIMFVLGLDSVRVGYLERKYNQKRRGDGDVYLTIDILNSSLGWYSSTNNLLNSMNDFIKNKNIIPNISCDIFQSNCQKSFYLSLWLIIHGNKSVPENFSLSPQQEKELMVLVKPETVVYLLKSWGDFLNQNLHRISLHSTFTRRVNNLNKNGSGKFYSDYKAGFLAKNIPFHYVKEKKEQEEKIRSGKLDANYSFTYPNLINELREKDYTSHAFESYLRSDKEGILNMLNFRKEIERIKNLPKVSRDYEKMLHGELITRTFAKSYWRKISKLAVDWIEGQAKDPNSPIKGLIFYMEDDNRSKKYNVKSNIDERNLHHNWRHCDYKDIGSLDYRSAIGHSELRYVRQLMHSDPTHHIELVYVNDKGILNRIKKHLSE</sequence>
<comment type="caution">
    <text evidence="1">The sequence shown here is derived from an EMBL/GenBank/DDBJ whole genome shotgun (WGS) entry which is preliminary data.</text>
</comment>
<dbReference type="EMBL" id="NJCX01000011">
    <property type="protein sequence ID" value="PHM73485.1"/>
    <property type="molecule type" value="Genomic_DNA"/>
</dbReference>
<dbReference type="Proteomes" id="UP000221101">
    <property type="component" value="Unassembled WGS sequence"/>
</dbReference>
<dbReference type="AlphaFoldDB" id="A0A2D0LD16"/>
<protein>
    <submittedName>
        <fullName evidence="1">Uncharacterized protein</fullName>
    </submittedName>
</protein>
<dbReference type="OrthoDB" id="6448113at2"/>
<evidence type="ECO:0000313" key="1">
    <source>
        <dbReference type="EMBL" id="PHM73485.1"/>
    </source>
</evidence>
<proteinExistence type="predicted"/>
<reference evidence="1 2" key="1">
    <citation type="journal article" date="2017" name="Nat. Microbiol.">
        <title>Natural product diversity associated with the nematode symbionts Photorhabdus and Xenorhabdus.</title>
        <authorList>
            <person name="Tobias N.J."/>
            <person name="Wolff H."/>
            <person name="Djahanschiri B."/>
            <person name="Grundmann F."/>
            <person name="Kronenwerth M."/>
            <person name="Shi Y.M."/>
            <person name="Simonyi S."/>
            <person name="Grun P."/>
            <person name="Shapiro-Ilan D."/>
            <person name="Pidot S.J."/>
            <person name="Stinear T.P."/>
            <person name="Ebersberger I."/>
            <person name="Bode H.B."/>
        </authorList>
    </citation>
    <scope>NUCLEOTIDE SEQUENCE [LARGE SCALE GENOMIC DNA]</scope>
    <source>
        <strain evidence="1 2">DSM 17907</strain>
    </source>
</reference>
<evidence type="ECO:0000313" key="2">
    <source>
        <dbReference type="Proteomes" id="UP000221101"/>
    </source>
</evidence>
<gene>
    <name evidence="1" type="ORF">Xkoz_01901</name>
</gene>
<organism evidence="1 2">
    <name type="scientific">Xenorhabdus kozodoii</name>
    <dbReference type="NCBI Taxonomy" id="351676"/>
    <lineage>
        <taxon>Bacteria</taxon>
        <taxon>Pseudomonadati</taxon>
        <taxon>Pseudomonadota</taxon>
        <taxon>Gammaproteobacteria</taxon>
        <taxon>Enterobacterales</taxon>
        <taxon>Morganellaceae</taxon>
        <taxon>Xenorhabdus</taxon>
    </lineage>
</organism>